<evidence type="ECO:0000313" key="2">
    <source>
        <dbReference type="EMBL" id="EJF47364.1"/>
    </source>
</evidence>
<reference evidence="2 3" key="1">
    <citation type="submission" date="2012-05" db="EMBL/GenBank/DDBJ databases">
        <authorList>
            <person name="Harkins D.M."/>
            <person name="Madupu R."/>
            <person name="Durkin A.S."/>
            <person name="Torralba M."/>
            <person name="Methe B."/>
            <person name="Sutton G.G."/>
            <person name="Nelson K.E."/>
        </authorList>
    </citation>
    <scope>NUCLEOTIDE SEQUENCE [LARGE SCALE GENOMIC DNA]</scope>
    <source>
        <strain evidence="2 3">F0489</strain>
    </source>
</reference>
<evidence type="ECO:0000313" key="3">
    <source>
        <dbReference type="Proteomes" id="UP000002941"/>
    </source>
</evidence>
<organism evidence="2 3">
    <name type="scientific">Actinomyces massiliensis F0489</name>
    <dbReference type="NCBI Taxonomy" id="1125718"/>
    <lineage>
        <taxon>Bacteria</taxon>
        <taxon>Bacillati</taxon>
        <taxon>Actinomycetota</taxon>
        <taxon>Actinomycetes</taxon>
        <taxon>Actinomycetales</taxon>
        <taxon>Actinomycetaceae</taxon>
        <taxon>Actinomyces</taxon>
    </lineage>
</organism>
<feature type="region of interest" description="Disordered" evidence="1">
    <location>
        <begin position="1"/>
        <end position="71"/>
    </location>
</feature>
<dbReference type="EMBL" id="AKFT01000015">
    <property type="protein sequence ID" value="EJF47364.1"/>
    <property type="molecule type" value="Genomic_DNA"/>
</dbReference>
<protein>
    <submittedName>
        <fullName evidence="2">Uncharacterized protein</fullName>
    </submittedName>
</protein>
<feature type="compositionally biased region" description="Basic and acidic residues" evidence="1">
    <location>
        <begin position="17"/>
        <end position="29"/>
    </location>
</feature>
<name>J0NJR6_9ACTO</name>
<dbReference type="Proteomes" id="UP000002941">
    <property type="component" value="Unassembled WGS sequence"/>
</dbReference>
<keyword evidence="3" id="KW-1185">Reference proteome</keyword>
<evidence type="ECO:0000256" key="1">
    <source>
        <dbReference type="SAM" id="MobiDB-lite"/>
    </source>
</evidence>
<comment type="caution">
    <text evidence="2">The sequence shown here is derived from an EMBL/GenBank/DDBJ whole genome shotgun (WGS) entry which is preliminary data.</text>
</comment>
<sequence length="71" mass="7841">MTHHNLAPVVPPISSRKRTDLKPEPDRSRAGTGPISTRVTTDLDAEYDRSRRGVRPISAIDTLLPNPVGRQ</sequence>
<gene>
    <name evidence="2" type="ORF">HMPREF1318_1056</name>
</gene>
<accession>J0NJR6</accession>
<dbReference type="AlphaFoldDB" id="J0NJR6"/>
<proteinExistence type="predicted"/>